<feature type="region of interest" description="Disordered" evidence="10">
    <location>
        <begin position="357"/>
        <end position="405"/>
    </location>
</feature>
<dbReference type="NCBIfam" id="TIGR00916">
    <property type="entry name" value="2A0604s01"/>
    <property type="match status" value="1"/>
</dbReference>
<dbReference type="InterPro" id="IPR022813">
    <property type="entry name" value="SecD/SecF_arch_bac"/>
</dbReference>
<feature type="transmembrane region" description="Helical" evidence="9">
    <location>
        <begin position="312"/>
        <end position="335"/>
    </location>
</feature>
<dbReference type="Gene3D" id="1.20.1640.10">
    <property type="entry name" value="Multidrug efflux transporter AcrB transmembrane domain"/>
    <property type="match status" value="1"/>
</dbReference>
<evidence type="ECO:0000256" key="10">
    <source>
        <dbReference type="SAM" id="MobiDB-lite"/>
    </source>
</evidence>
<dbReference type="PANTHER" id="PTHR30081:SF8">
    <property type="entry name" value="PROTEIN TRANSLOCASE SUBUNIT SECF"/>
    <property type="match status" value="1"/>
</dbReference>
<dbReference type="EMBL" id="CP045810">
    <property type="protein sequence ID" value="QHN39590.1"/>
    <property type="molecule type" value="Genomic_DNA"/>
</dbReference>
<dbReference type="InterPro" id="IPR022646">
    <property type="entry name" value="SecD/SecF_CS"/>
</dbReference>
<dbReference type="HAMAP" id="MF_01464_B">
    <property type="entry name" value="SecF_B"/>
    <property type="match status" value="1"/>
</dbReference>
<feature type="transmembrane region" description="Helical" evidence="9">
    <location>
        <begin position="227"/>
        <end position="248"/>
    </location>
</feature>
<feature type="compositionally biased region" description="Basic and acidic residues" evidence="10">
    <location>
        <begin position="376"/>
        <end position="391"/>
    </location>
</feature>
<keyword evidence="7 9" id="KW-0811">Translocation</keyword>
<gene>
    <name evidence="9 12" type="primary">secF</name>
    <name evidence="12" type="ORF">GII30_10855</name>
</gene>
<dbReference type="PRINTS" id="PR01755">
    <property type="entry name" value="SECFTRNLCASE"/>
</dbReference>
<keyword evidence="8 9" id="KW-0472">Membrane</keyword>
<feature type="compositionally biased region" description="Basic residues" evidence="10">
    <location>
        <begin position="396"/>
        <end position="405"/>
    </location>
</feature>
<reference evidence="12" key="1">
    <citation type="journal article" date="2021" name="Nat. Microbiol.">
        <title>Cocultivation of an ultrasmall environmental parasitic bacterium with lytic ability against bacteria associated with wastewater foams.</title>
        <authorList>
            <person name="Batinovic S."/>
            <person name="Rose J.J.A."/>
            <person name="Ratcliffe J."/>
            <person name="Seviour R.J."/>
            <person name="Petrovski S."/>
        </authorList>
    </citation>
    <scope>NUCLEOTIDE SEQUENCE</scope>
    <source>
        <strain evidence="12">CON44</strain>
    </source>
</reference>
<evidence type="ECO:0000256" key="3">
    <source>
        <dbReference type="ARBA" id="ARBA00022475"/>
    </source>
</evidence>
<feature type="transmembrane region" description="Helical" evidence="9">
    <location>
        <begin position="286"/>
        <end position="306"/>
    </location>
</feature>
<keyword evidence="3 9" id="KW-1003">Cell membrane</keyword>
<dbReference type="Pfam" id="PF02355">
    <property type="entry name" value="SecD_SecF_C"/>
    <property type="match status" value="1"/>
</dbReference>
<dbReference type="GO" id="GO:0006605">
    <property type="term" value="P:protein targeting"/>
    <property type="evidence" value="ECO:0007669"/>
    <property type="project" value="UniProtKB-UniRule"/>
</dbReference>
<dbReference type="SUPFAM" id="SSF82866">
    <property type="entry name" value="Multidrug efflux transporter AcrB transmembrane domain"/>
    <property type="match status" value="1"/>
</dbReference>
<keyword evidence="5 9" id="KW-0653">Protein transport</keyword>
<evidence type="ECO:0000256" key="2">
    <source>
        <dbReference type="ARBA" id="ARBA00022448"/>
    </source>
</evidence>
<evidence type="ECO:0000256" key="6">
    <source>
        <dbReference type="ARBA" id="ARBA00022989"/>
    </source>
</evidence>
<dbReference type="RefSeq" id="WP_005183254.1">
    <property type="nucleotide sequence ID" value="NZ_CP045804.1"/>
</dbReference>
<dbReference type="Pfam" id="PF07549">
    <property type="entry name" value="Sec_GG"/>
    <property type="match status" value="1"/>
</dbReference>
<evidence type="ECO:0000256" key="5">
    <source>
        <dbReference type="ARBA" id="ARBA00022927"/>
    </source>
</evidence>
<dbReference type="AlphaFoldDB" id="A0A857KY78"/>
<evidence type="ECO:0000256" key="7">
    <source>
        <dbReference type="ARBA" id="ARBA00023010"/>
    </source>
</evidence>
<dbReference type="NCBIfam" id="TIGR00966">
    <property type="entry name" value="transloc_SecF"/>
    <property type="match status" value="1"/>
</dbReference>
<feature type="domain" description="Protein export membrane protein SecD/SecF C-terminal" evidence="11">
    <location>
        <begin position="156"/>
        <end position="339"/>
    </location>
</feature>
<name>A0A857KY78_9ACTN</name>
<proteinExistence type="inferred from homology"/>
<evidence type="ECO:0000256" key="9">
    <source>
        <dbReference type="HAMAP-Rule" id="MF_01464"/>
    </source>
</evidence>
<dbReference type="GO" id="GO:0043952">
    <property type="term" value="P:protein transport by the Sec complex"/>
    <property type="evidence" value="ECO:0007669"/>
    <property type="project" value="UniProtKB-UniRule"/>
</dbReference>
<feature type="transmembrane region" description="Helical" evidence="9">
    <location>
        <begin position="200"/>
        <end position="221"/>
    </location>
</feature>
<evidence type="ECO:0000259" key="11">
    <source>
        <dbReference type="Pfam" id="PF02355"/>
    </source>
</evidence>
<feature type="transmembrane region" description="Helical" evidence="9">
    <location>
        <begin position="176"/>
        <end position="193"/>
    </location>
</feature>
<dbReference type="InterPro" id="IPR022645">
    <property type="entry name" value="SecD/SecF_bac"/>
</dbReference>
<keyword evidence="2 9" id="KW-0813">Transport</keyword>
<evidence type="ECO:0000256" key="8">
    <source>
        <dbReference type="ARBA" id="ARBA00023136"/>
    </source>
</evidence>
<keyword evidence="6 9" id="KW-1133">Transmembrane helix</keyword>
<comment type="similarity">
    <text evidence="9">Belongs to the SecD/SecF family. SecF subfamily.</text>
</comment>
<keyword evidence="4 9" id="KW-0812">Transmembrane</keyword>
<dbReference type="GO" id="GO:0015450">
    <property type="term" value="F:protein-transporting ATPase activity"/>
    <property type="evidence" value="ECO:0007669"/>
    <property type="project" value="InterPro"/>
</dbReference>
<protein>
    <recommendedName>
        <fullName evidence="9">Protein-export membrane protein SecF</fullName>
    </recommendedName>
</protein>
<sequence>MTTPNNISDSTDARVPDEGAAGAAEADFVADEGRSFLSRLYTGTGAFDIISKRRTWYIVTLIMIAVCGLSIVVRGFTFGIDFEGGTQIALPASSQVTRDAVETVYSDTFGKEPDAVQSAGKGSSATIQLRSEHLDQDETVKITTALAERFSGSITAADVSSSDVSSTWGGEITKKMAIALVVFLVIVFVYIAVRFDREMSIAAMASLFLDMVFTAGIYSIVGWEVTPATVIGLLTILGFSIYDTVVVFDKVAENTRGFLRTTRRTYAEQANLAVNQTLMRSINTTVISVLPIIALMVIAVWMLGVGTLKDLALIQFVGVLVGTYSSIFLAAPLLVTLKEMRGDVKAHNRKVLGRRARIEAGEPETGSRRASAGRVGTERVGRRSVSPERDTAVPSGKRRSRGQSR</sequence>
<organism evidence="12">
    <name type="scientific">Gordonia amarae</name>
    <dbReference type="NCBI Taxonomy" id="36821"/>
    <lineage>
        <taxon>Bacteria</taxon>
        <taxon>Bacillati</taxon>
        <taxon>Actinomycetota</taxon>
        <taxon>Actinomycetes</taxon>
        <taxon>Mycobacteriales</taxon>
        <taxon>Gordoniaceae</taxon>
        <taxon>Gordonia</taxon>
    </lineage>
</organism>
<comment type="subcellular location">
    <subcellularLocation>
        <location evidence="1 9">Cell membrane</location>
        <topology evidence="1 9">Multi-pass membrane protein</topology>
    </subcellularLocation>
</comment>
<dbReference type="InterPro" id="IPR055344">
    <property type="entry name" value="SecD_SecF_C_bact"/>
</dbReference>
<dbReference type="GO" id="GO:0065002">
    <property type="term" value="P:intracellular protein transmembrane transport"/>
    <property type="evidence" value="ECO:0007669"/>
    <property type="project" value="UniProtKB-UniRule"/>
</dbReference>
<accession>A0A857KY78</accession>
<comment type="subunit">
    <text evidence="9">Forms a complex with SecD. Part of the essential Sec protein translocation apparatus which comprises SecA, SecYEG and auxiliary proteins SecDF. Other proteins may also be involved.</text>
</comment>
<dbReference type="InterPro" id="IPR048634">
    <property type="entry name" value="SecD_SecF_C"/>
</dbReference>
<evidence type="ECO:0000256" key="4">
    <source>
        <dbReference type="ARBA" id="ARBA00022692"/>
    </source>
</evidence>
<evidence type="ECO:0000313" key="12">
    <source>
        <dbReference type="EMBL" id="QHN39590.1"/>
    </source>
</evidence>
<dbReference type="InterPro" id="IPR005665">
    <property type="entry name" value="SecF_bac"/>
</dbReference>
<feature type="transmembrane region" description="Helical" evidence="9">
    <location>
        <begin position="56"/>
        <end position="76"/>
    </location>
</feature>
<dbReference type="PANTHER" id="PTHR30081">
    <property type="entry name" value="PROTEIN-EXPORT MEMBRANE PROTEIN SEC"/>
    <property type="match status" value="1"/>
</dbReference>
<comment type="function">
    <text evidence="9">Part of the Sec protein translocase complex. Interacts with the SecYEG preprotein conducting channel. SecDF uses the proton motive force (PMF) to complete protein translocation after the ATP-dependent function of SecA.</text>
</comment>
<dbReference type="GO" id="GO:0005886">
    <property type="term" value="C:plasma membrane"/>
    <property type="evidence" value="ECO:0007669"/>
    <property type="project" value="UniProtKB-SubCell"/>
</dbReference>
<evidence type="ECO:0000256" key="1">
    <source>
        <dbReference type="ARBA" id="ARBA00004651"/>
    </source>
</evidence>